<dbReference type="SUPFAM" id="SSF57667">
    <property type="entry name" value="beta-beta-alpha zinc fingers"/>
    <property type="match status" value="2"/>
</dbReference>
<keyword evidence="6" id="KW-0862">Zinc</keyword>
<feature type="domain" description="C2H2-type" evidence="11">
    <location>
        <begin position="149"/>
        <end position="176"/>
    </location>
</feature>
<dbReference type="GO" id="GO:0008270">
    <property type="term" value="F:zinc ion binding"/>
    <property type="evidence" value="ECO:0007669"/>
    <property type="project" value="UniProtKB-KW"/>
</dbReference>
<keyword evidence="2" id="KW-0678">Repressor</keyword>
<feature type="compositionally biased region" description="Polar residues" evidence="10">
    <location>
        <begin position="487"/>
        <end position="500"/>
    </location>
</feature>
<feature type="region of interest" description="Disordered" evidence="10">
    <location>
        <begin position="15"/>
        <end position="75"/>
    </location>
</feature>
<feature type="region of interest" description="Disordered" evidence="10">
    <location>
        <begin position="624"/>
        <end position="691"/>
    </location>
</feature>
<feature type="compositionally biased region" description="Low complexity" evidence="10">
    <location>
        <begin position="469"/>
        <end position="481"/>
    </location>
</feature>
<dbReference type="SMART" id="SM00355">
    <property type="entry name" value="ZnF_C2H2"/>
    <property type="match status" value="3"/>
</dbReference>
<dbReference type="RefSeq" id="XP_041198961.1">
    <property type="nucleotide sequence ID" value="XM_041339198.1"/>
</dbReference>
<dbReference type="InterPro" id="IPR013087">
    <property type="entry name" value="Znf_C2H2_type"/>
</dbReference>
<dbReference type="EMBL" id="JABBWG010000002">
    <property type="protein sequence ID" value="KAG1825708.1"/>
    <property type="molecule type" value="Genomic_DNA"/>
</dbReference>
<keyword evidence="4" id="KW-0677">Repeat</keyword>
<dbReference type="GO" id="GO:0045944">
    <property type="term" value="P:positive regulation of transcription by RNA polymerase II"/>
    <property type="evidence" value="ECO:0007669"/>
    <property type="project" value="TreeGrafter"/>
</dbReference>
<evidence type="ECO:0000256" key="2">
    <source>
        <dbReference type="ARBA" id="ARBA00022491"/>
    </source>
</evidence>
<feature type="compositionally biased region" description="Low complexity" evidence="10">
    <location>
        <begin position="513"/>
        <end position="531"/>
    </location>
</feature>
<dbReference type="InterPro" id="IPR050806">
    <property type="entry name" value="pacC/RIM101"/>
</dbReference>
<evidence type="ECO:0000256" key="8">
    <source>
        <dbReference type="ARBA" id="ARBA00038089"/>
    </source>
</evidence>
<dbReference type="Proteomes" id="UP000807769">
    <property type="component" value="Unassembled WGS sequence"/>
</dbReference>
<feature type="domain" description="C2H2-type" evidence="11">
    <location>
        <begin position="83"/>
        <end position="113"/>
    </location>
</feature>
<dbReference type="GO" id="GO:0005634">
    <property type="term" value="C:nucleus"/>
    <property type="evidence" value="ECO:0007669"/>
    <property type="project" value="UniProtKB-SubCell"/>
</dbReference>
<dbReference type="PANTHER" id="PTHR47257">
    <property type="entry name" value="PH-RESPONSE TRANSCRIPTION FACTOR PACC/RIM101"/>
    <property type="match status" value="1"/>
</dbReference>
<comment type="subcellular location">
    <subcellularLocation>
        <location evidence="1">Nucleus</location>
    </subcellularLocation>
</comment>
<feature type="region of interest" description="Disordered" evidence="10">
    <location>
        <begin position="428"/>
        <end position="555"/>
    </location>
</feature>
<feature type="compositionally biased region" description="Low complexity" evidence="10">
    <location>
        <begin position="48"/>
        <end position="75"/>
    </location>
</feature>
<dbReference type="PROSITE" id="PS00028">
    <property type="entry name" value="ZINC_FINGER_C2H2_1"/>
    <property type="match status" value="3"/>
</dbReference>
<evidence type="ECO:0000259" key="11">
    <source>
        <dbReference type="PROSITE" id="PS50157"/>
    </source>
</evidence>
<comment type="similarity">
    <text evidence="8">Belongs to the pacC/RIM101 family.</text>
</comment>
<evidence type="ECO:0000256" key="10">
    <source>
        <dbReference type="SAM" id="MobiDB-lite"/>
    </source>
</evidence>
<evidence type="ECO:0000256" key="6">
    <source>
        <dbReference type="ARBA" id="ARBA00022833"/>
    </source>
</evidence>
<name>A0A9P7EMC6_9AGAM</name>
<evidence type="ECO:0000256" key="7">
    <source>
        <dbReference type="ARBA" id="ARBA00023242"/>
    </source>
</evidence>
<dbReference type="PROSITE" id="PS50157">
    <property type="entry name" value="ZINC_FINGER_C2H2_2"/>
    <property type="match status" value="3"/>
</dbReference>
<proteinExistence type="inferred from homology"/>
<evidence type="ECO:0000313" key="13">
    <source>
        <dbReference type="Proteomes" id="UP000807769"/>
    </source>
</evidence>
<dbReference type="InterPro" id="IPR036236">
    <property type="entry name" value="Znf_C2H2_sf"/>
</dbReference>
<protein>
    <recommendedName>
        <fullName evidence="11">C2H2-type domain-containing protein</fullName>
    </recommendedName>
</protein>
<dbReference type="GeneID" id="64633214"/>
<evidence type="ECO:0000256" key="9">
    <source>
        <dbReference type="PROSITE-ProRule" id="PRU00042"/>
    </source>
</evidence>
<dbReference type="OrthoDB" id="6155966at2759"/>
<dbReference type="FunFam" id="3.30.160.60:FF:002343">
    <property type="entry name" value="Zinc finger protein 33A"/>
    <property type="match status" value="1"/>
</dbReference>
<evidence type="ECO:0000256" key="5">
    <source>
        <dbReference type="ARBA" id="ARBA00022771"/>
    </source>
</evidence>
<reference evidence="12" key="1">
    <citation type="journal article" date="2020" name="New Phytol.">
        <title>Comparative genomics reveals dynamic genome evolution in host specialist ectomycorrhizal fungi.</title>
        <authorList>
            <person name="Lofgren L.A."/>
            <person name="Nguyen N.H."/>
            <person name="Vilgalys R."/>
            <person name="Ruytinx J."/>
            <person name="Liao H.L."/>
            <person name="Branco S."/>
            <person name="Kuo A."/>
            <person name="LaButti K."/>
            <person name="Lipzen A."/>
            <person name="Andreopoulos W."/>
            <person name="Pangilinan J."/>
            <person name="Riley R."/>
            <person name="Hundley H."/>
            <person name="Na H."/>
            <person name="Barry K."/>
            <person name="Grigoriev I.V."/>
            <person name="Stajich J.E."/>
            <person name="Kennedy P.G."/>
        </authorList>
    </citation>
    <scope>NUCLEOTIDE SEQUENCE</scope>
    <source>
        <strain evidence="12">MN1</strain>
    </source>
</reference>
<dbReference type="Gene3D" id="3.30.160.60">
    <property type="entry name" value="Classic Zinc Finger"/>
    <property type="match status" value="2"/>
</dbReference>
<feature type="domain" description="C2H2-type" evidence="11">
    <location>
        <begin position="119"/>
        <end position="148"/>
    </location>
</feature>
<evidence type="ECO:0000256" key="3">
    <source>
        <dbReference type="ARBA" id="ARBA00022723"/>
    </source>
</evidence>
<evidence type="ECO:0000256" key="1">
    <source>
        <dbReference type="ARBA" id="ARBA00004123"/>
    </source>
</evidence>
<feature type="compositionally biased region" description="Pro residues" evidence="10">
    <location>
        <begin position="36"/>
        <end position="47"/>
    </location>
</feature>
<evidence type="ECO:0000256" key="4">
    <source>
        <dbReference type="ARBA" id="ARBA00022737"/>
    </source>
</evidence>
<keyword evidence="5 9" id="KW-0863">Zinc-finger</keyword>
<comment type="caution">
    <text evidence="12">The sequence shown here is derived from an EMBL/GenBank/DDBJ whole genome shotgun (WGS) entry which is preliminary data.</text>
</comment>
<dbReference type="Pfam" id="PF00096">
    <property type="entry name" value="zf-C2H2"/>
    <property type="match status" value="1"/>
</dbReference>
<dbReference type="AlphaFoldDB" id="A0A9P7EMC6"/>
<keyword evidence="13" id="KW-1185">Reference proteome</keyword>
<keyword evidence="7" id="KW-0539">Nucleus</keyword>
<keyword evidence="3" id="KW-0479">Metal-binding</keyword>
<dbReference type="PANTHER" id="PTHR47257:SF1">
    <property type="entry name" value="PH-RESPONSE TRANSCRIPTION FACTOR PACC_RIM101"/>
    <property type="match status" value="1"/>
</dbReference>
<organism evidence="12 13">
    <name type="scientific">Suillus subaureus</name>
    <dbReference type="NCBI Taxonomy" id="48587"/>
    <lineage>
        <taxon>Eukaryota</taxon>
        <taxon>Fungi</taxon>
        <taxon>Dikarya</taxon>
        <taxon>Basidiomycota</taxon>
        <taxon>Agaricomycotina</taxon>
        <taxon>Agaricomycetes</taxon>
        <taxon>Agaricomycetidae</taxon>
        <taxon>Boletales</taxon>
        <taxon>Suillineae</taxon>
        <taxon>Suillaceae</taxon>
        <taxon>Suillus</taxon>
    </lineage>
</organism>
<accession>A0A9P7EMC6</accession>
<feature type="compositionally biased region" description="Polar residues" evidence="10">
    <location>
        <begin position="439"/>
        <end position="448"/>
    </location>
</feature>
<evidence type="ECO:0000313" key="12">
    <source>
        <dbReference type="EMBL" id="KAG1825708.1"/>
    </source>
</evidence>
<sequence>MSSLHSATVLVPDFIPPNHLDHPLSQDSLGYYNKPMQPPSDSPPPASPQNNNSTASSLKAPSQSSPSDTSVSPHSIPSNSESYNCQWVDCSASFADPEILYNHLCNDHIGRKSTNNLCLTCKWKDCGTSCAKRDHITSHLRVHTPLKPHVCEICKKSFKRPQDLKKHEKIHTEEHHAQHKHSKAITVNDPAYASRVRGDVIPSKGALNRSLSGKLQGAAPGALPPKVPFARAHTRSGIGADGGHYSALPTPSPEFEPHPSRHVPHSSYELFLHNQVPSWDGAKSDVRASSRNKRSLEYNVDDFFTEMKKRKVNPAYDNHMVERLNNLAYAQDSAHYDEFNPRSVSFDVRTPEELAAVNEFLVTLGRDVTANNRASQDLSGRFSPTSYFDADSLSQLGLTGMPGLLGPGTAYTHDAAYAQTAHSPHQYATAVYPSPPSLGRSSHPSVQYSPVYPPMHASTPGGYSDHYTSSHPSRASASASHDYGLNTPPSTYAYHSTSTPPGHFHPTPPLDPTSPHSSSSTPSNATPPHHSSIQESFAEFSSLRRPHGAPPPVQMAAPEYHHKAMRNMIPLKTAPANAPEPVAPALPTTTHRGSINALLSLPSSSVPSSSKLYPLLLPEDSHLKLPSLKPDAGPFRLPPIKDMYRSPSPQTSASRSPDTSRGTTPSSTRSSPVSTHTNIPGLRSITETSESDELVRKVGKIQLDHLTKEVTPEDRRKHAELIRNLLVKINEDYRKRFGSPQIESSRVLRTRLPSVDVEMAAA</sequence>
<gene>
    <name evidence="12" type="ORF">BJ212DRAFT_1475100</name>
</gene>
<feature type="compositionally biased region" description="Low complexity" evidence="10">
    <location>
        <begin position="654"/>
        <end position="677"/>
    </location>
</feature>